<dbReference type="NCBIfam" id="TIGR00525">
    <property type="entry name" value="folB"/>
    <property type="match status" value="1"/>
</dbReference>
<dbReference type="InterPro" id="IPR006157">
    <property type="entry name" value="FolB_dom"/>
</dbReference>
<dbReference type="FunFam" id="3.30.1130.10:FF:000003">
    <property type="entry name" value="7,8-dihydroneopterin aldolase"/>
    <property type="match status" value="1"/>
</dbReference>
<evidence type="ECO:0000313" key="8">
    <source>
        <dbReference type="EMBL" id="HIR57222.1"/>
    </source>
</evidence>
<gene>
    <name evidence="8" type="primary">folB</name>
    <name evidence="8" type="ORF">IAA54_06100</name>
</gene>
<evidence type="ECO:0000256" key="2">
    <source>
        <dbReference type="ARBA" id="ARBA00005013"/>
    </source>
</evidence>
<name>A0A9D1DQP4_9FIRM</name>
<dbReference type="InterPro" id="IPR043133">
    <property type="entry name" value="GTP-CH-I_C/QueF"/>
</dbReference>
<dbReference type="GO" id="GO:0004150">
    <property type="term" value="F:dihydroneopterin aldolase activity"/>
    <property type="evidence" value="ECO:0007669"/>
    <property type="project" value="UniProtKB-UniRule"/>
</dbReference>
<evidence type="ECO:0000256" key="1">
    <source>
        <dbReference type="ARBA" id="ARBA00001353"/>
    </source>
</evidence>
<keyword evidence="5 6" id="KW-0456">Lyase</keyword>
<comment type="function">
    <text evidence="6">Catalyzes the conversion of 7,8-dihydroneopterin to 6-hydroxymethyl-7,8-dihydropterin.</text>
</comment>
<keyword evidence="4 6" id="KW-0289">Folate biosynthesis</keyword>
<sequence>MDQIEIRGLKVFAYHGVNPEEKRDGQNFILDITADVDLSRPCRTDNVEDTVSYAKVMKTAIRVMNEASYDLLEKVSQRVADQILEEYPPIQTVEITLKKPEAPIRADFDYVAVHIVRRRETQQ</sequence>
<reference evidence="8" key="2">
    <citation type="journal article" date="2021" name="PeerJ">
        <title>Extensive microbial diversity within the chicken gut microbiome revealed by metagenomics and culture.</title>
        <authorList>
            <person name="Gilroy R."/>
            <person name="Ravi A."/>
            <person name="Getino M."/>
            <person name="Pursley I."/>
            <person name="Horton D.L."/>
            <person name="Alikhan N.F."/>
            <person name="Baker D."/>
            <person name="Gharbi K."/>
            <person name="Hall N."/>
            <person name="Watson M."/>
            <person name="Adriaenssens E.M."/>
            <person name="Foster-Nyarko E."/>
            <person name="Jarju S."/>
            <person name="Secka A."/>
            <person name="Antonio M."/>
            <person name="Oren A."/>
            <person name="Chaudhuri R.R."/>
            <person name="La Ragione R."/>
            <person name="Hildebrand F."/>
            <person name="Pallen M.J."/>
        </authorList>
    </citation>
    <scope>NUCLEOTIDE SEQUENCE</scope>
    <source>
        <strain evidence="8">ChiSjej1B19-7085</strain>
    </source>
</reference>
<dbReference type="SMART" id="SM00905">
    <property type="entry name" value="FolB"/>
    <property type="match status" value="1"/>
</dbReference>
<dbReference type="EC" id="4.1.2.25" evidence="6"/>
<organism evidence="8 9">
    <name type="scientific">Candidatus Gallacutalibacter pullicola</name>
    <dbReference type="NCBI Taxonomy" id="2840830"/>
    <lineage>
        <taxon>Bacteria</taxon>
        <taxon>Bacillati</taxon>
        <taxon>Bacillota</taxon>
        <taxon>Clostridia</taxon>
        <taxon>Eubacteriales</taxon>
        <taxon>Candidatus Gallacutalibacter</taxon>
    </lineage>
</organism>
<dbReference type="PANTHER" id="PTHR42844:SF1">
    <property type="entry name" value="DIHYDRONEOPTERIN ALDOLASE 1-RELATED"/>
    <property type="match status" value="1"/>
</dbReference>
<proteinExistence type="inferred from homology"/>
<evidence type="ECO:0000256" key="4">
    <source>
        <dbReference type="ARBA" id="ARBA00022909"/>
    </source>
</evidence>
<protein>
    <recommendedName>
        <fullName evidence="6">7,8-dihydroneopterin aldolase</fullName>
        <ecNumber evidence="6">4.1.2.25</ecNumber>
    </recommendedName>
</protein>
<evidence type="ECO:0000259" key="7">
    <source>
        <dbReference type="SMART" id="SM00905"/>
    </source>
</evidence>
<dbReference type="PANTHER" id="PTHR42844">
    <property type="entry name" value="DIHYDRONEOPTERIN ALDOLASE 1-RELATED"/>
    <property type="match status" value="1"/>
</dbReference>
<evidence type="ECO:0000256" key="6">
    <source>
        <dbReference type="RuleBase" id="RU362079"/>
    </source>
</evidence>
<reference evidence="8" key="1">
    <citation type="submission" date="2020-10" db="EMBL/GenBank/DDBJ databases">
        <authorList>
            <person name="Gilroy R."/>
        </authorList>
    </citation>
    <scope>NUCLEOTIDE SEQUENCE</scope>
    <source>
        <strain evidence="8">ChiSjej1B19-7085</strain>
    </source>
</reference>
<evidence type="ECO:0000256" key="3">
    <source>
        <dbReference type="ARBA" id="ARBA00005708"/>
    </source>
</evidence>
<comment type="pathway">
    <text evidence="2 6">Cofactor biosynthesis; tetrahydrofolate biosynthesis; 2-amino-4-hydroxy-6-hydroxymethyl-7,8-dihydropteridine diphosphate from 7,8-dihydroneopterin triphosphate: step 3/4.</text>
</comment>
<comment type="caution">
    <text evidence="8">The sequence shown here is derived from an EMBL/GenBank/DDBJ whole genome shotgun (WGS) entry which is preliminary data.</text>
</comment>
<feature type="domain" description="Dihydroneopterin aldolase/epimerase" evidence="7">
    <location>
        <begin position="4"/>
        <end position="117"/>
    </location>
</feature>
<evidence type="ECO:0000256" key="5">
    <source>
        <dbReference type="ARBA" id="ARBA00023239"/>
    </source>
</evidence>
<accession>A0A9D1DQP4</accession>
<dbReference type="NCBIfam" id="TIGR00526">
    <property type="entry name" value="folB_dom"/>
    <property type="match status" value="1"/>
</dbReference>
<dbReference type="Gene3D" id="3.30.1130.10">
    <property type="match status" value="1"/>
</dbReference>
<dbReference type="EMBL" id="DVHF01000072">
    <property type="protein sequence ID" value="HIR57222.1"/>
    <property type="molecule type" value="Genomic_DNA"/>
</dbReference>
<dbReference type="AlphaFoldDB" id="A0A9D1DQP4"/>
<dbReference type="Pfam" id="PF02152">
    <property type="entry name" value="FolB"/>
    <property type="match status" value="1"/>
</dbReference>
<dbReference type="CDD" id="cd00534">
    <property type="entry name" value="DHNA_DHNTPE"/>
    <property type="match status" value="1"/>
</dbReference>
<dbReference type="SUPFAM" id="SSF55620">
    <property type="entry name" value="Tetrahydrobiopterin biosynthesis enzymes-like"/>
    <property type="match status" value="1"/>
</dbReference>
<dbReference type="Proteomes" id="UP000886785">
    <property type="component" value="Unassembled WGS sequence"/>
</dbReference>
<comment type="catalytic activity">
    <reaction evidence="1 6">
        <text>7,8-dihydroneopterin = 6-hydroxymethyl-7,8-dihydropterin + glycolaldehyde</text>
        <dbReference type="Rhea" id="RHEA:10540"/>
        <dbReference type="ChEBI" id="CHEBI:17001"/>
        <dbReference type="ChEBI" id="CHEBI:17071"/>
        <dbReference type="ChEBI" id="CHEBI:44841"/>
        <dbReference type="EC" id="4.1.2.25"/>
    </reaction>
</comment>
<dbReference type="GO" id="GO:0046656">
    <property type="term" value="P:folic acid biosynthetic process"/>
    <property type="evidence" value="ECO:0007669"/>
    <property type="project" value="UniProtKB-UniRule"/>
</dbReference>
<dbReference type="GO" id="GO:0005737">
    <property type="term" value="C:cytoplasm"/>
    <property type="evidence" value="ECO:0007669"/>
    <property type="project" value="TreeGrafter"/>
</dbReference>
<comment type="similarity">
    <text evidence="3 6">Belongs to the DHNA family.</text>
</comment>
<evidence type="ECO:0000313" key="9">
    <source>
        <dbReference type="Proteomes" id="UP000886785"/>
    </source>
</evidence>
<dbReference type="InterPro" id="IPR006156">
    <property type="entry name" value="Dihydroneopterin_aldolase"/>
</dbReference>
<dbReference type="GO" id="GO:0046654">
    <property type="term" value="P:tetrahydrofolate biosynthetic process"/>
    <property type="evidence" value="ECO:0007669"/>
    <property type="project" value="UniProtKB-UniRule"/>
</dbReference>